<accession>A0A176RTW6</accession>
<sequence>MPGDNLQAIGSGLLTPHEQLPLSKDALPDWLRTLIAQARPLAESACFTNIKQHIIARPATARQAACEVAKVYNHDTLIVGEAEQAGRTLAQQLCAANSGIYIWSSETTVHLPENPGQGGRCQHLALVAACEWAGRDDVFLLAAGTDGNDGPGDVAGALIDGGTLARGSREGLDAQQCLERADAGRFLAASGDLIYTGPTGTNVMDVLIGLKV</sequence>
<dbReference type="Pfam" id="PF05161">
    <property type="entry name" value="MOFRL"/>
    <property type="match status" value="1"/>
</dbReference>
<dbReference type="EMBL" id="LUTY01002910">
    <property type="protein sequence ID" value="OAD19177.1"/>
    <property type="molecule type" value="Genomic_DNA"/>
</dbReference>
<dbReference type="InterPro" id="IPR037035">
    <property type="entry name" value="GK-like_C_sf"/>
</dbReference>
<keyword evidence="3" id="KW-1185">Reference proteome</keyword>
<organism evidence="2 3">
    <name type="scientific">Candidatus Thiomargarita nelsonii</name>
    <dbReference type="NCBI Taxonomy" id="1003181"/>
    <lineage>
        <taxon>Bacteria</taxon>
        <taxon>Pseudomonadati</taxon>
        <taxon>Pseudomonadota</taxon>
        <taxon>Gammaproteobacteria</taxon>
        <taxon>Thiotrichales</taxon>
        <taxon>Thiotrichaceae</taxon>
        <taxon>Thiomargarita</taxon>
    </lineage>
</organism>
<comment type="caution">
    <text evidence="2">The sequence shown here is derived from an EMBL/GenBank/DDBJ whole genome shotgun (WGS) entry which is preliminary data.</text>
</comment>
<protein>
    <submittedName>
        <fullName evidence="2">Hydroxypyruvate reductase</fullName>
    </submittedName>
</protein>
<dbReference type="InterPro" id="IPR007835">
    <property type="entry name" value="MOFRL"/>
</dbReference>
<dbReference type="Proteomes" id="UP000076962">
    <property type="component" value="Unassembled WGS sequence"/>
</dbReference>
<dbReference type="GO" id="GO:0008887">
    <property type="term" value="F:glycerate kinase activity"/>
    <property type="evidence" value="ECO:0007669"/>
    <property type="project" value="InterPro"/>
</dbReference>
<proteinExistence type="predicted"/>
<evidence type="ECO:0000313" key="3">
    <source>
        <dbReference type="Proteomes" id="UP000076962"/>
    </source>
</evidence>
<dbReference type="InterPro" id="IPR039760">
    <property type="entry name" value="MOFRL_protein"/>
</dbReference>
<name>A0A176RTW6_9GAMM</name>
<dbReference type="PANTHER" id="PTHR12227">
    <property type="entry name" value="GLYCERATE KINASE"/>
    <property type="match status" value="1"/>
</dbReference>
<dbReference type="PATRIC" id="fig|1003181.4.peg.6892"/>
<keyword evidence="2" id="KW-0670">Pyruvate</keyword>
<evidence type="ECO:0000259" key="1">
    <source>
        <dbReference type="Pfam" id="PF05161"/>
    </source>
</evidence>
<dbReference type="Gene3D" id="3.40.1480.10">
    <property type="entry name" value="MOFRL domain"/>
    <property type="match status" value="1"/>
</dbReference>
<dbReference type="PANTHER" id="PTHR12227:SF0">
    <property type="entry name" value="GLYCERATE KINASE"/>
    <property type="match status" value="1"/>
</dbReference>
<feature type="domain" description="MOFRL" evidence="1">
    <location>
        <begin position="101"/>
        <end position="205"/>
    </location>
</feature>
<gene>
    <name evidence="2" type="ORF">THIOM_005204</name>
</gene>
<reference evidence="2 3" key="1">
    <citation type="submission" date="2016-05" db="EMBL/GenBank/DDBJ databases">
        <title>Single-cell genome of chain-forming Candidatus Thiomargarita nelsonii and comparison to other large sulfur-oxidizing bacteria.</title>
        <authorList>
            <person name="Winkel M."/>
            <person name="Salman V."/>
            <person name="Woyke T."/>
            <person name="Schulz-Vogt H."/>
            <person name="Richter M."/>
            <person name="Flood B."/>
            <person name="Bailey J."/>
            <person name="Amann R."/>
            <person name="Mussmann M."/>
        </authorList>
    </citation>
    <scope>NUCLEOTIDE SEQUENCE [LARGE SCALE GENOMIC DNA]</scope>
    <source>
        <strain evidence="2 3">THI036</strain>
    </source>
</reference>
<dbReference type="SUPFAM" id="SSF82544">
    <property type="entry name" value="GckA/TtuD-like"/>
    <property type="match status" value="1"/>
</dbReference>
<dbReference type="GO" id="GO:0005737">
    <property type="term" value="C:cytoplasm"/>
    <property type="evidence" value="ECO:0007669"/>
    <property type="project" value="TreeGrafter"/>
</dbReference>
<evidence type="ECO:0000313" key="2">
    <source>
        <dbReference type="EMBL" id="OAD19177.1"/>
    </source>
</evidence>
<dbReference type="AlphaFoldDB" id="A0A176RTW6"/>